<protein>
    <submittedName>
        <fullName evidence="2">Uncharacterized protein</fullName>
    </submittedName>
</protein>
<name>A0A2H0N7P6_9BACT</name>
<proteinExistence type="predicted"/>
<dbReference type="Proteomes" id="UP000229893">
    <property type="component" value="Unassembled WGS sequence"/>
</dbReference>
<feature type="coiled-coil region" evidence="1">
    <location>
        <begin position="15"/>
        <end position="72"/>
    </location>
</feature>
<reference evidence="2 3" key="1">
    <citation type="submission" date="2017-09" db="EMBL/GenBank/DDBJ databases">
        <title>Depth-based differentiation of microbial function through sediment-hosted aquifers and enrichment of novel symbionts in the deep terrestrial subsurface.</title>
        <authorList>
            <person name="Probst A.J."/>
            <person name="Ladd B."/>
            <person name="Jarett J.K."/>
            <person name="Geller-Mcgrath D.E."/>
            <person name="Sieber C.M."/>
            <person name="Emerson J.B."/>
            <person name="Anantharaman K."/>
            <person name="Thomas B.C."/>
            <person name="Malmstrom R."/>
            <person name="Stieglmeier M."/>
            <person name="Klingl A."/>
            <person name="Woyke T."/>
            <person name="Ryan C.M."/>
            <person name="Banfield J.F."/>
        </authorList>
    </citation>
    <scope>NUCLEOTIDE SEQUENCE [LARGE SCALE GENOMIC DNA]</scope>
    <source>
        <strain evidence="2">CG11_big_fil_rev_8_21_14_0_20_35_14</strain>
    </source>
</reference>
<dbReference type="AlphaFoldDB" id="A0A2H0N7P6"/>
<dbReference type="EMBL" id="PCWO01000031">
    <property type="protein sequence ID" value="PIR04887.1"/>
    <property type="molecule type" value="Genomic_DNA"/>
</dbReference>
<gene>
    <name evidence="2" type="ORF">COV57_02200</name>
</gene>
<evidence type="ECO:0000313" key="2">
    <source>
        <dbReference type="EMBL" id="PIR04887.1"/>
    </source>
</evidence>
<comment type="caution">
    <text evidence="2">The sequence shown here is derived from an EMBL/GenBank/DDBJ whole genome shotgun (WGS) entry which is preliminary data.</text>
</comment>
<accession>A0A2H0N7P6</accession>
<keyword evidence="1" id="KW-0175">Coiled coil</keyword>
<evidence type="ECO:0000313" key="3">
    <source>
        <dbReference type="Proteomes" id="UP000229893"/>
    </source>
</evidence>
<evidence type="ECO:0000256" key="1">
    <source>
        <dbReference type="SAM" id="Coils"/>
    </source>
</evidence>
<sequence length="97" mass="11563">MGFEEIKNISPEDKEELLNNINNSLEDNKESLNSRLEKNPEYMTFNEIKELLDDIKEEVRKMNEKSNDVKGLDPRITELFEKQRRFVAKYQELKRAA</sequence>
<organism evidence="2 3">
    <name type="scientific">Candidatus Liptonbacteria bacterium CG11_big_fil_rev_8_21_14_0_20_35_14</name>
    <dbReference type="NCBI Taxonomy" id="1974634"/>
    <lineage>
        <taxon>Bacteria</taxon>
        <taxon>Candidatus Liptoniibacteriota</taxon>
    </lineage>
</organism>